<evidence type="ECO:0000313" key="2">
    <source>
        <dbReference type="Proteomes" id="UP000628775"/>
    </source>
</evidence>
<dbReference type="RefSeq" id="WP_268237387.1">
    <property type="nucleotide sequence ID" value="NZ_BMIR01000018.1"/>
</dbReference>
<proteinExistence type="predicted"/>
<dbReference type="Proteomes" id="UP000628775">
    <property type="component" value="Unassembled WGS sequence"/>
</dbReference>
<reference evidence="1" key="2">
    <citation type="submission" date="2020-09" db="EMBL/GenBank/DDBJ databases">
        <authorList>
            <person name="Sun Q."/>
            <person name="Zhou Y."/>
        </authorList>
    </citation>
    <scope>NUCLEOTIDE SEQUENCE</scope>
    <source>
        <strain evidence="1">CGMCC 1.15371</strain>
    </source>
</reference>
<comment type="caution">
    <text evidence="1">The sequence shown here is derived from an EMBL/GenBank/DDBJ whole genome shotgun (WGS) entry which is preliminary data.</text>
</comment>
<gene>
    <name evidence="1" type="ORF">GCM10011391_32030</name>
</gene>
<keyword evidence="2" id="KW-1185">Reference proteome</keyword>
<organism evidence="1 2">
    <name type="scientific">Pullulanibacillus camelliae</name>
    <dbReference type="NCBI Taxonomy" id="1707096"/>
    <lineage>
        <taxon>Bacteria</taxon>
        <taxon>Bacillati</taxon>
        <taxon>Bacillota</taxon>
        <taxon>Bacilli</taxon>
        <taxon>Bacillales</taxon>
        <taxon>Sporolactobacillaceae</taxon>
        <taxon>Pullulanibacillus</taxon>
    </lineage>
</organism>
<name>A0A8J3DYU1_9BACL</name>
<accession>A0A8J3DYU1</accession>
<protein>
    <submittedName>
        <fullName evidence="1">Uncharacterized protein</fullName>
    </submittedName>
</protein>
<reference evidence="1" key="1">
    <citation type="journal article" date="2014" name="Int. J. Syst. Evol. Microbiol.">
        <title>Complete genome sequence of Corynebacterium casei LMG S-19264T (=DSM 44701T), isolated from a smear-ripened cheese.</title>
        <authorList>
            <consortium name="US DOE Joint Genome Institute (JGI-PGF)"/>
            <person name="Walter F."/>
            <person name="Albersmeier A."/>
            <person name="Kalinowski J."/>
            <person name="Ruckert C."/>
        </authorList>
    </citation>
    <scope>NUCLEOTIDE SEQUENCE</scope>
    <source>
        <strain evidence="1">CGMCC 1.15371</strain>
    </source>
</reference>
<evidence type="ECO:0000313" key="1">
    <source>
        <dbReference type="EMBL" id="GGE50844.1"/>
    </source>
</evidence>
<dbReference type="AlphaFoldDB" id="A0A8J3DYU1"/>
<dbReference type="EMBL" id="BMIR01000018">
    <property type="protein sequence ID" value="GGE50844.1"/>
    <property type="molecule type" value="Genomic_DNA"/>
</dbReference>
<sequence length="43" mass="5207">MNDERQERLQKLLEEALKPVLIRLDAIENRLKEYKGCSYEKKD</sequence>